<dbReference type="EMBL" id="CDQK01000005">
    <property type="protein sequence ID" value="CEP23904.1"/>
    <property type="molecule type" value="Genomic_DNA"/>
</dbReference>
<dbReference type="Proteomes" id="UP000038830">
    <property type="component" value="Unassembled WGS sequence"/>
</dbReference>
<sequence length="171" mass="20182">MIQRRHIHALQGLLKSSQSHIFKRTLNHPPELFYRVGSDVNAYHEFIPYCTRSFINKYDETTQTPVEGGLRVGWRHVEEEFVCNLHCEPHHLVIAESVTHSLFEHLYTKWTILPNARKNSCDMELELKYKFKSDFYNKMSSLFANSVSDLVIKAFDKRAAQLRRQEMRAKL</sequence>
<dbReference type="GO" id="GO:0045333">
    <property type="term" value="P:cellular respiration"/>
    <property type="evidence" value="ECO:0007669"/>
    <property type="project" value="InterPro"/>
</dbReference>
<comment type="function">
    <text evidence="3">Required for the function of coenzyme Q in the respiratory chain. May serve as a chaperone or may be involved in the transport of Q6 from its site of synthesis to the catalytic sites of the respiratory complexes.</text>
</comment>
<comment type="similarity">
    <text evidence="1">Belongs to the COQ10 family.</text>
</comment>
<evidence type="ECO:0000259" key="4">
    <source>
        <dbReference type="Pfam" id="PF03364"/>
    </source>
</evidence>
<evidence type="ECO:0000256" key="3">
    <source>
        <dbReference type="ARBA" id="ARBA00024947"/>
    </source>
</evidence>
<protein>
    <recommendedName>
        <fullName evidence="4">Coenzyme Q-binding protein COQ10 START domain-containing protein</fullName>
    </recommendedName>
</protein>
<dbReference type="GO" id="GO:0005739">
    <property type="term" value="C:mitochondrion"/>
    <property type="evidence" value="ECO:0007669"/>
    <property type="project" value="TreeGrafter"/>
</dbReference>
<evidence type="ECO:0000313" key="5">
    <source>
        <dbReference type="EMBL" id="CEP23904.1"/>
    </source>
</evidence>
<dbReference type="PANTHER" id="PTHR12901:SF10">
    <property type="entry name" value="COENZYME Q-BINDING PROTEIN COQ10, MITOCHONDRIAL"/>
    <property type="match status" value="1"/>
</dbReference>
<dbReference type="GO" id="GO:0048039">
    <property type="term" value="F:ubiquinone binding"/>
    <property type="evidence" value="ECO:0007669"/>
    <property type="project" value="InterPro"/>
</dbReference>
<evidence type="ECO:0000256" key="2">
    <source>
        <dbReference type="ARBA" id="ARBA00011814"/>
    </source>
</evidence>
<dbReference type="CDD" id="cd07813">
    <property type="entry name" value="COQ10p_like"/>
    <property type="match status" value="1"/>
</dbReference>
<reference evidence="6" key="1">
    <citation type="journal article" date="2015" name="J. Biotechnol.">
        <title>The structure of the Cyberlindnera jadinii genome and its relation to Candida utilis analyzed by the occurrence of single nucleotide polymorphisms.</title>
        <authorList>
            <person name="Rupp O."/>
            <person name="Brinkrolf K."/>
            <person name="Buerth C."/>
            <person name="Kunigo M."/>
            <person name="Schneider J."/>
            <person name="Jaenicke S."/>
            <person name="Goesmann A."/>
            <person name="Puehler A."/>
            <person name="Jaeger K.-E."/>
            <person name="Ernst J.F."/>
        </authorList>
    </citation>
    <scope>NUCLEOTIDE SEQUENCE [LARGE SCALE GENOMIC DNA]</scope>
    <source>
        <strain evidence="6">ATCC 18201 / CBS 1600 / BCRC 20928 / JCM 3617 / NBRC 0987 / NRRL Y-1542</strain>
    </source>
</reference>
<dbReference type="Gene3D" id="3.30.530.20">
    <property type="match status" value="1"/>
</dbReference>
<dbReference type="InterPro" id="IPR005031">
    <property type="entry name" value="COQ10_START"/>
</dbReference>
<comment type="subunit">
    <text evidence="2">Interacts with coenzyme Q.</text>
</comment>
<evidence type="ECO:0000313" key="6">
    <source>
        <dbReference type="Proteomes" id="UP000038830"/>
    </source>
</evidence>
<proteinExistence type="inferred from homology"/>
<feature type="domain" description="Coenzyme Q-binding protein COQ10 START" evidence="4">
    <location>
        <begin position="27"/>
        <end position="155"/>
    </location>
</feature>
<gene>
    <name evidence="5" type="ORF">BN1211_4602</name>
</gene>
<dbReference type="PANTHER" id="PTHR12901">
    <property type="entry name" value="SPERM PROTEIN HOMOLOG"/>
    <property type="match status" value="1"/>
</dbReference>
<accession>A0A0H5CH72</accession>
<dbReference type="InterPro" id="IPR023393">
    <property type="entry name" value="START-like_dom_sf"/>
</dbReference>
<dbReference type="Pfam" id="PF03364">
    <property type="entry name" value="Polyketide_cyc"/>
    <property type="match status" value="1"/>
</dbReference>
<name>A0A0H5CH72_CYBJN</name>
<dbReference type="AlphaFoldDB" id="A0A0H5CH72"/>
<organism evidence="5 6">
    <name type="scientific">Cyberlindnera jadinii (strain ATCC 18201 / CBS 1600 / BCRC 20928 / JCM 3617 / NBRC 0987 / NRRL Y-1542)</name>
    <name type="common">Torula yeast</name>
    <name type="synonym">Candida utilis</name>
    <dbReference type="NCBI Taxonomy" id="983966"/>
    <lineage>
        <taxon>Eukaryota</taxon>
        <taxon>Fungi</taxon>
        <taxon>Dikarya</taxon>
        <taxon>Ascomycota</taxon>
        <taxon>Saccharomycotina</taxon>
        <taxon>Saccharomycetes</taxon>
        <taxon>Phaffomycetales</taxon>
        <taxon>Phaffomycetaceae</taxon>
        <taxon>Cyberlindnera</taxon>
    </lineage>
</organism>
<dbReference type="SUPFAM" id="SSF55961">
    <property type="entry name" value="Bet v1-like"/>
    <property type="match status" value="1"/>
</dbReference>
<dbReference type="InterPro" id="IPR044996">
    <property type="entry name" value="COQ10-like"/>
</dbReference>
<evidence type="ECO:0000256" key="1">
    <source>
        <dbReference type="ARBA" id="ARBA00006885"/>
    </source>
</evidence>